<reference evidence="1" key="1">
    <citation type="submission" date="2021-06" db="EMBL/GenBank/DDBJ databases">
        <authorList>
            <person name="Kallberg Y."/>
            <person name="Tangrot J."/>
            <person name="Rosling A."/>
        </authorList>
    </citation>
    <scope>NUCLEOTIDE SEQUENCE</scope>
    <source>
        <strain evidence="1">IL203A</strain>
    </source>
</reference>
<sequence>IDIIETIKDGGKDTEASKICYTFWDIPAEVKAMKEFVGTKKAISFNITFWNEKRKAIFTNAWAVHFKEGKMLRLSEG</sequence>
<comment type="caution">
    <text evidence="1">The sequence shown here is derived from an EMBL/GenBank/DDBJ whole genome shotgun (WGS) entry which is preliminary data.</text>
</comment>
<gene>
    <name evidence="1" type="ORF">DHETER_LOCUS14552</name>
</gene>
<feature type="non-terminal residue" evidence="1">
    <location>
        <position position="1"/>
    </location>
</feature>
<dbReference type="Proteomes" id="UP000789702">
    <property type="component" value="Unassembled WGS sequence"/>
</dbReference>
<protein>
    <submittedName>
        <fullName evidence="1">12319_t:CDS:1</fullName>
    </submittedName>
</protein>
<name>A0ACA9QEQ0_9GLOM</name>
<keyword evidence="2" id="KW-1185">Reference proteome</keyword>
<proteinExistence type="predicted"/>
<dbReference type="EMBL" id="CAJVPU010045405">
    <property type="protein sequence ID" value="CAG8749509.1"/>
    <property type="molecule type" value="Genomic_DNA"/>
</dbReference>
<evidence type="ECO:0000313" key="2">
    <source>
        <dbReference type="Proteomes" id="UP000789702"/>
    </source>
</evidence>
<feature type="non-terminal residue" evidence="1">
    <location>
        <position position="77"/>
    </location>
</feature>
<accession>A0ACA9QEQ0</accession>
<evidence type="ECO:0000313" key="1">
    <source>
        <dbReference type="EMBL" id="CAG8749509.1"/>
    </source>
</evidence>
<organism evidence="1 2">
    <name type="scientific">Dentiscutata heterogama</name>
    <dbReference type="NCBI Taxonomy" id="1316150"/>
    <lineage>
        <taxon>Eukaryota</taxon>
        <taxon>Fungi</taxon>
        <taxon>Fungi incertae sedis</taxon>
        <taxon>Mucoromycota</taxon>
        <taxon>Glomeromycotina</taxon>
        <taxon>Glomeromycetes</taxon>
        <taxon>Diversisporales</taxon>
        <taxon>Gigasporaceae</taxon>
        <taxon>Dentiscutata</taxon>
    </lineage>
</organism>